<reference evidence="2" key="1">
    <citation type="submission" date="2016-09" db="EMBL/GenBank/DDBJ databases">
        <authorList>
            <person name="Wibberg D."/>
        </authorList>
    </citation>
    <scope>NUCLEOTIDE SEQUENCE [LARGE SCALE GENOMIC DNA]</scope>
</reference>
<name>A0A1M4N6I8_9RHOB</name>
<proteinExistence type="predicted"/>
<dbReference type="AlphaFoldDB" id="A0A1M4N6I8"/>
<organism evidence="1 2">
    <name type="scientific">Donghicola eburneus</name>
    <dbReference type="NCBI Taxonomy" id="393278"/>
    <lineage>
        <taxon>Bacteria</taxon>
        <taxon>Pseudomonadati</taxon>
        <taxon>Pseudomonadota</taxon>
        <taxon>Alphaproteobacteria</taxon>
        <taxon>Rhodobacterales</taxon>
        <taxon>Roseobacteraceae</taxon>
        <taxon>Donghicola</taxon>
    </lineage>
</organism>
<gene>
    <name evidence="1" type="ORF">KARMA_2932</name>
</gene>
<dbReference type="Proteomes" id="UP000184085">
    <property type="component" value="Unassembled WGS sequence"/>
</dbReference>
<keyword evidence="2" id="KW-1185">Reference proteome</keyword>
<accession>A0A1M4N6I8</accession>
<sequence>MDDTVQNYVTCHCAEEGYGGRIDVVMGPTGRRRWPEHVKAELVLESYRDGFRSRTLLASTVSPRRSFIPGVVLPVKGFLQCPMTTSLGWCLWSLKGMTATPVLPVGTNAMELCWKSKAFGS</sequence>
<dbReference type="EMBL" id="FMJB01000058">
    <property type="protein sequence ID" value="SCM68706.1"/>
    <property type="molecule type" value="Genomic_DNA"/>
</dbReference>
<evidence type="ECO:0000313" key="1">
    <source>
        <dbReference type="EMBL" id="SCM68706.1"/>
    </source>
</evidence>
<protein>
    <submittedName>
        <fullName evidence="1">Uncharacterized protein</fullName>
    </submittedName>
</protein>
<evidence type="ECO:0000313" key="2">
    <source>
        <dbReference type="Proteomes" id="UP000184085"/>
    </source>
</evidence>